<evidence type="ECO:0000256" key="1">
    <source>
        <dbReference type="ARBA" id="ARBA00023125"/>
    </source>
</evidence>
<dbReference type="Proteomes" id="UP000570361">
    <property type="component" value="Unassembled WGS sequence"/>
</dbReference>
<dbReference type="PANTHER" id="PTHR43479">
    <property type="entry name" value="ACREF/ENVCD OPERON REPRESSOR-RELATED"/>
    <property type="match status" value="1"/>
</dbReference>
<feature type="domain" description="HTH tetR-type" evidence="3">
    <location>
        <begin position="15"/>
        <end position="75"/>
    </location>
</feature>
<dbReference type="RefSeq" id="WP_183603373.1">
    <property type="nucleotide sequence ID" value="NZ_JACHXK010000017.1"/>
</dbReference>
<evidence type="ECO:0000259" key="3">
    <source>
        <dbReference type="PROSITE" id="PS50977"/>
    </source>
</evidence>
<evidence type="ECO:0000313" key="4">
    <source>
        <dbReference type="EMBL" id="MBB3113289.1"/>
    </source>
</evidence>
<dbReference type="AlphaFoldDB" id="A0A7W5B337"/>
<proteinExistence type="predicted"/>
<feature type="DNA-binding region" description="H-T-H motif" evidence="2">
    <location>
        <begin position="38"/>
        <end position="57"/>
    </location>
</feature>
<dbReference type="PANTHER" id="PTHR43479:SF7">
    <property type="entry name" value="TETR-FAMILY TRANSCRIPTIONAL REGULATOR"/>
    <property type="match status" value="1"/>
</dbReference>
<dbReference type="InterPro" id="IPR009057">
    <property type="entry name" value="Homeodomain-like_sf"/>
</dbReference>
<sequence>MSPKEKEPKLDRRVVRSRAALKESLLALMALKPFASISITEIVEHANYNRGTFYANYESKEALLDDMIADLIEKLLQSYRAPYEKVEVFHINELPASSVMLFKHFHDHASVYTVLMKSDVLPHLRERMFMALKNISMKELSYPNRGIDEELMATFSIHALLGLVFHWVESGFKHSPEYMQQELVKIINWRPTTVKPNLPPSDKG</sequence>
<dbReference type="GO" id="GO:0003677">
    <property type="term" value="F:DNA binding"/>
    <property type="evidence" value="ECO:0007669"/>
    <property type="project" value="UniProtKB-UniRule"/>
</dbReference>
<dbReference type="PROSITE" id="PS50977">
    <property type="entry name" value="HTH_TETR_2"/>
    <property type="match status" value="1"/>
</dbReference>
<dbReference type="EMBL" id="JACHXK010000017">
    <property type="protein sequence ID" value="MBB3113289.1"/>
    <property type="molecule type" value="Genomic_DNA"/>
</dbReference>
<protein>
    <submittedName>
        <fullName evidence="4">AcrR family transcriptional regulator</fullName>
    </submittedName>
</protein>
<keyword evidence="1 2" id="KW-0238">DNA-binding</keyword>
<accession>A0A7W5B337</accession>
<evidence type="ECO:0000256" key="2">
    <source>
        <dbReference type="PROSITE-ProRule" id="PRU00335"/>
    </source>
</evidence>
<reference evidence="4 5" key="1">
    <citation type="submission" date="2020-08" db="EMBL/GenBank/DDBJ databases">
        <title>Genomic Encyclopedia of Type Strains, Phase III (KMG-III): the genomes of soil and plant-associated and newly described type strains.</title>
        <authorList>
            <person name="Whitman W."/>
        </authorList>
    </citation>
    <scope>NUCLEOTIDE SEQUENCE [LARGE SCALE GENOMIC DNA]</scope>
    <source>
        <strain evidence="4 5">CECT 5862</strain>
    </source>
</reference>
<dbReference type="InterPro" id="IPR050624">
    <property type="entry name" value="HTH-type_Tx_Regulator"/>
</dbReference>
<evidence type="ECO:0000313" key="5">
    <source>
        <dbReference type="Proteomes" id="UP000570361"/>
    </source>
</evidence>
<dbReference type="InterPro" id="IPR039532">
    <property type="entry name" value="TetR_C_Firmicutes"/>
</dbReference>
<dbReference type="Gene3D" id="1.10.357.10">
    <property type="entry name" value="Tetracycline Repressor, domain 2"/>
    <property type="match status" value="1"/>
</dbReference>
<comment type="caution">
    <text evidence="4">The sequence shown here is derived from an EMBL/GenBank/DDBJ whole genome shotgun (WGS) entry which is preliminary data.</text>
</comment>
<dbReference type="Pfam" id="PF14278">
    <property type="entry name" value="TetR_C_8"/>
    <property type="match status" value="1"/>
</dbReference>
<name>A0A7W5B337_9BACL</name>
<dbReference type="SUPFAM" id="SSF46689">
    <property type="entry name" value="Homeodomain-like"/>
    <property type="match status" value="1"/>
</dbReference>
<dbReference type="InterPro" id="IPR001647">
    <property type="entry name" value="HTH_TetR"/>
</dbReference>
<gene>
    <name evidence="4" type="ORF">FHS18_005392</name>
</gene>
<dbReference type="Pfam" id="PF00440">
    <property type="entry name" value="TetR_N"/>
    <property type="match status" value="1"/>
</dbReference>
<keyword evidence="5" id="KW-1185">Reference proteome</keyword>
<organism evidence="4 5">
    <name type="scientific">Paenibacillus phyllosphaerae</name>
    <dbReference type="NCBI Taxonomy" id="274593"/>
    <lineage>
        <taxon>Bacteria</taxon>
        <taxon>Bacillati</taxon>
        <taxon>Bacillota</taxon>
        <taxon>Bacilli</taxon>
        <taxon>Bacillales</taxon>
        <taxon>Paenibacillaceae</taxon>
        <taxon>Paenibacillus</taxon>
    </lineage>
</organism>